<evidence type="ECO:0000313" key="2">
    <source>
        <dbReference type="Proteomes" id="UP000006176"/>
    </source>
</evidence>
<organism evidence="1 2">
    <name type="scientific">Sulfurospirillum barnesii (strain ATCC 700032 / DSM 10660 / SES-3)</name>
    <dbReference type="NCBI Taxonomy" id="760154"/>
    <lineage>
        <taxon>Bacteria</taxon>
        <taxon>Pseudomonadati</taxon>
        <taxon>Campylobacterota</taxon>
        <taxon>Epsilonproteobacteria</taxon>
        <taxon>Campylobacterales</taxon>
        <taxon>Sulfurospirillaceae</taxon>
        <taxon>Sulfurospirillum</taxon>
    </lineage>
</organism>
<dbReference type="Proteomes" id="UP000006176">
    <property type="component" value="Chromosome"/>
</dbReference>
<sequence length="74" mass="8598">MSVKDVAGFMLNEIKKNGSLPQVGLADVIKDKFGKEFVFETTHKTLTIDRKVLREFNKIKGDDILWDKDRCCWH</sequence>
<proteinExistence type="predicted"/>
<dbReference type="KEGG" id="sba:Sulba_0495"/>
<dbReference type="PATRIC" id="fig|760154.4.peg.493"/>
<dbReference type="HOGENOM" id="CLU_171057_1_0_7"/>
<evidence type="ECO:0000313" key="1">
    <source>
        <dbReference type="EMBL" id="AFL67813.1"/>
    </source>
</evidence>
<dbReference type="STRING" id="760154.Sulba_0495"/>
<dbReference type="Pfam" id="PF22266">
    <property type="entry name" value="DUF6953"/>
    <property type="match status" value="1"/>
</dbReference>
<dbReference type="OrthoDB" id="8454520at2"/>
<accession>I3XV39</accession>
<gene>
    <name evidence="1" type="ordered locus">Sulba_0495</name>
</gene>
<name>I3XV39_SULBS</name>
<dbReference type="InterPro" id="IPR054228">
    <property type="entry name" value="DUF6953"/>
</dbReference>
<dbReference type="AlphaFoldDB" id="I3XV39"/>
<dbReference type="RefSeq" id="WP_014768693.1">
    <property type="nucleotide sequence ID" value="NC_018002.1"/>
</dbReference>
<keyword evidence="2" id="KW-1185">Reference proteome</keyword>
<protein>
    <submittedName>
        <fullName evidence="1">Uncharacterized protein</fullName>
    </submittedName>
</protein>
<reference evidence="1 2" key="1">
    <citation type="submission" date="2012-06" db="EMBL/GenBank/DDBJ databases">
        <title>Complete sequence of Sulfurospirillum barnesii SES-3.</title>
        <authorList>
            <consortium name="US DOE Joint Genome Institute"/>
            <person name="Lucas S."/>
            <person name="Han J."/>
            <person name="Lapidus A."/>
            <person name="Cheng J.-F."/>
            <person name="Goodwin L."/>
            <person name="Pitluck S."/>
            <person name="Peters L."/>
            <person name="Ovchinnikova G."/>
            <person name="Lu M."/>
            <person name="Detter J.C."/>
            <person name="Han C."/>
            <person name="Tapia R."/>
            <person name="Land M."/>
            <person name="Hauser L."/>
            <person name="Kyrpides N."/>
            <person name="Ivanova N."/>
            <person name="Pagani I."/>
            <person name="Stolz J."/>
            <person name="Arkin A."/>
            <person name="Dehal P."/>
            <person name="Oremland R."/>
            <person name="Saltikov C."/>
            <person name="Basu P."/>
            <person name="Hollibaugh J."/>
            <person name="Newman D."/>
            <person name="Stolyar S."/>
            <person name="Hazen T."/>
            <person name="Woyke T."/>
        </authorList>
    </citation>
    <scope>NUCLEOTIDE SEQUENCE [LARGE SCALE GENOMIC DNA]</scope>
    <source>
        <strain evidence="2">ATCC 700032 / DSM 10660 / SES-3</strain>
    </source>
</reference>
<dbReference type="EMBL" id="CP003333">
    <property type="protein sequence ID" value="AFL67813.1"/>
    <property type="molecule type" value="Genomic_DNA"/>
</dbReference>